<dbReference type="EMBL" id="CP090164">
    <property type="protein sequence ID" value="UJO13408.1"/>
    <property type="molecule type" value="Genomic_DNA"/>
</dbReference>
<evidence type="ECO:0000313" key="1">
    <source>
        <dbReference type="EMBL" id="UJO13408.1"/>
    </source>
</evidence>
<dbReference type="KEGG" id="ffu:CLAFUR5_03197"/>
<gene>
    <name evidence="1" type="ORF">CLAFUR5_03197</name>
</gene>
<sequence length="372" mass="38734">MGNEPRSLLTGWLTVTAAQGAEEIDLVLIVGIETGTLTGVAEEVETLDSVSNLVLRSVRVVAEKIVDFDLLEVGPAPVGSAPEAADPVEWIIETVPFAKVNRANPDAEWVLVWTGEPGVIRSSPFVGATGRTPPMHSIDTVFGAALGSHGGQLYDSEGVLVGTDFDNEGISVDNWLGSGTILMLLEDEVKLRADVVDTGPEVEVEDDGSSLCGSSGPGGAIGIDVVVDDEVVVGSFPTGGLACGIVVSDRVKLSADAAPGRRDDDVEVEEEPPTGFGGPWLIVAVAVVVSQPTSMTVLSLVSLCGMHLLEVAEVTEVTEVLEVVVSAPAAMPKDMIATAVTARPRKRILASLARQCVGCYAYSVVSGGYRCR</sequence>
<protein>
    <submittedName>
        <fullName evidence="1">Uncharacterized protein</fullName>
    </submittedName>
</protein>
<dbReference type="Proteomes" id="UP000756132">
    <property type="component" value="Chromosome 2"/>
</dbReference>
<dbReference type="RefSeq" id="XP_047757774.1">
    <property type="nucleotide sequence ID" value="XM_047902345.1"/>
</dbReference>
<keyword evidence="2" id="KW-1185">Reference proteome</keyword>
<reference evidence="1" key="1">
    <citation type="submission" date="2021-12" db="EMBL/GenBank/DDBJ databases">
        <authorList>
            <person name="Zaccaron A."/>
            <person name="Stergiopoulos I."/>
        </authorList>
    </citation>
    <scope>NUCLEOTIDE SEQUENCE</scope>
    <source>
        <strain evidence="1">Race5_Kim</strain>
    </source>
</reference>
<accession>A0A9Q8P4X2</accession>
<dbReference type="AlphaFoldDB" id="A0A9Q8P4X2"/>
<organism evidence="1 2">
    <name type="scientific">Passalora fulva</name>
    <name type="common">Tomato leaf mold</name>
    <name type="synonym">Cladosporium fulvum</name>
    <dbReference type="NCBI Taxonomy" id="5499"/>
    <lineage>
        <taxon>Eukaryota</taxon>
        <taxon>Fungi</taxon>
        <taxon>Dikarya</taxon>
        <taxon>Ascomycota</taxon>
        <taxon>Pezizomycotina</taxon>
        <taxon>Dothideomycetes</taxon>
        <taxon>Dothideomycetidae</taxon>
        <taxon>Mycosphaerellales</taxon>
        <taxon>Mycosphaerellaceae</taxon>
        <taxon>Fulvia</taxon>
    </lineage>
</organism>
<reference evidence="1" key="2">
    <citation type="journal article" date="2022" name="Microb. Genom.">
        <title>A chromosome-scale genome assembly of the tomato pathogen Cladosporium fulvum reveals a compartmentalized genome architecture and the presence of a dispensable chromosome.</title>
        <authorList>
            <person name="Zaccaron A.Z."/>
            <person name="Chen L.H."/>
            <person name="Samaras A."/>
            <person name="Stergiopoulos I."/>
        </authorList>
    </citation>
    <scope>NUCLEOTIDE SEQUENCE</scope>
    <source>
        <strain evidence="1">Race5_Kim</strain>
    </source>
</reference>
<name>A0A9Q8P4X2_PASFU</name>
<evidence type="ECO:0000313" key="2">
    <source>
        <dbReference type="Proteomes" id="UP000756132"/>
    </source>
</evidence>
<dbReference type="GeneID" id="71983075"/>
<proteinExistence type="predicted"/>